<proteinExistence type="predicted"/>
<keyword evidence="2" id="KW-1185">Reference proteome</keyword>
<accession>A0A4R0NTX3</accession>
<dbReference type="OrthoDB" id="1161469at2"/>
<comment type="caution">
    <text evidence="1">The sequence shown here is derived from an EMBL/GenBank/DDBJ whole genome shotgun (WGS) entry which is preliminary data.</text>
</comment>
<protein>
    <submittedName>
        <fullName evidence="1">Uncharacterized protein</fullName>
    </submittedName>
</protein>
<evidence type="ECO:0000313" key="2">
    <source>
        <dbReference type="Proteomes" id="UP000291485"/>
    </source>
</evidence>
<reference evidence="1 2" key="1">
    <citation type="submission" date="2019-02" db="EMBL/GenBank/DDBJ databases">
        <title>Pedobacter sp. RP-3-11 sp. nov., isolated from Arctic soil.</title>
        <authorList>
            <person name="Dahal R.H."/>
        </authorList>
    </citation>
    <scope>NUCLEOTIDE SEQUENCE [LARGE SCALE GENOMIC DNA]</scope>
    <source>
        <strain evidence="1 2">RP-3-11</strain>
    </source>
</reference>
<dbReference type="EMBL" id="SJSN01000015">
    <property type="protein sequence ID" value="TCD04436.1"/>
    <property type="molecule type" value="Genomic_DNA"/>
</dbReference>
<sequence length="150" mass="16913">MSEENNDNQSPKNLINIITFNVRATKTIGDNGLIPWINIANANEEILNLIDKDEIVISENEITIVIDYPLTNPASLSLISETGFSREKLLIEIRTKYIEIFEEEEKAIAINDGKGKYGIWGHSLYDLDLVSLDVYKTDLGKIEITLDIDS</sequence>
<dbReference type="Proteomes" id="UP000291485">
    <property type="component" value="Unassembled WGS sequence"/>
</dbReference>
<dbReference type="RefSeq" id="WP_131561274.1">
    <property type="nucleotide sequence ID" value="NZ_SJSN01000015.1"/>
</dbReference>
<dbReference type="AlphaFoldDB" id="A0A4R0NTX3"/>
<name>A0A4R0NTX3_9SPHI</name>
<evidence type="ECO:0000313" key="1">
    <source>
        <dbReference type="EMBL" id="TCD04436.1"/>
    </source>
</evidence>
<gene>
    <name evidence="1" type="ORF">EZ449_17525</name>
</gene>
<organism evidence="1 2">
    <name type="scientific">Pedobacter frigidisoli</name>
    <dbReference type="NCBI Taxonomy" id="2530455"/>
    <lineage>
        <taxon>Bacteria</taxon>
        <taxon>Pseudomonadati</taxon>
        <taxon>Bacteroidota</taxon>
        <taxon>Sphingobacteriia</taxon>
        <taxon>Sphingobacteriales</taxon>
        <taxon>Sphingobacteriaceae</taxon>
        <taxon>Pedobacter</taxon>
    </lineage>
</organism>